<evidence type="ECO:0000256" key="2">
    <source>
        <dbReference type="ARBA" id="ARBA00023082"/>
    </source>
</evidence>
<dbReference type="PRINTS" id="PR00046">
    <property type="entry name" value="SIGMA70FCT"/>
</dbReference>
<accession>A0A6J6EX91</accession>
<evidence type="ECO:0000259" key="6">
    <source>
        <dbReference type="PROSITE" id="PS00716"/>
    </source>
</evidence>
<proteinExistence type="predicted"/>
<protein>
    <submittedName>
        <fullName evidence="7">Unannotated protein</fullName>
    </submittedName>
</protein>
<evidence type="ECO:0000256" key="4">
    <source>
        <dbReference type="ARBA" id="ARBA00023163"/>
    </source>
</evidence>
<dbReference type="InterPro" id="IPR036388">
    <property type="entry name" value="WH-like_DNA-bd_sf"/>
</dbReference>
<dbReference type="InterPro" id="IPR007624">
    <property type="entry name" value="RNA_pol_sigma70_r3"/>
</dbReference>
<dbReference type="Gene3D" id="1.10.10.10">
    <property type="entry name" value="Winged helix-like DNA-binding domain superfamily/Winged helix DNA-binding domain"/>
    <property type="match status" value="2"/>
</dbReference>
<dbReference type="InterPro" id="IPR013324">
    <property type="entry name" value="RNA_pol_sigma_r3/r4-like"/>
</dbReference>
<dbReference type="Pfam" id="PF04542">
    <property type="entry name" value="Sigma70_r2"/>
    <property type="match status" value="1"/>
</dbReference>
<dbReference type="PROSITE" id="PS00716">
    <property type="entry name" value="SIGMA70_2"/>
    <property type="match status" value="1"/>
</dbReference>
<dbReference type="GO" id="GO:0006352">
    <property type="term" value="P:DNA-templated transcription initiation"/>
    <property type="evidence" value="ECO:0007669"/>
    <property type="project" value="InterPro"/>
</dbReference>
<feature type="domain" description="RNA polymerase sigma-70" evidence="6">
    <location>
        <begin position="381"/>
        <end position="407"/>
    </location>
</feature>
<evidence type="ECO:0000313" key="7">
    <source>
        <dbReference type="EMBL" id="CAB4581242.1"/>
    </source>
</evidence>
<dbReference type="GO" id="GO:0016987">
    <property type="term" value="F:sigma factor activity"/>
    <property type="evidence" value="ECO:0007669"/>
    <property type="project" value="UniProtKB-KW"/>
</dbReference>
<dbReference type="Pfam" id="PF03979">
    <property type="entry name" value="Sigma70_r1_1"/>
    <property type="match status" value="1"/>
</dbReference>
<feature type="region of interest" description="Disordered" evidence="5">
    <location>
        <begin position="1"/>
        <end position="36"/>
    </location>
</feature>
<dbReference type="Pfam" id="PF00140">
    <property type="entry name" value="Sigma70_r1_2"/>
    <property type="match status" value="1"/>
</dbReference>
<keyword evidence="1" id="KW-0805">Transcription regulation</keyword>
<dbReference type="InterPro" id="IPR013325">
    <property type="entry name" value="RNA_pol_sigma_r2"/>
</dbReference>
<sequence length="422" mass="47015">MRGVGVTVETDAVDGARRGRPSSDAPPVPGLDPDDWSELIEYGRRRGELSTEEIVDALHDVELLPETIEAIRCAIESSGIAVDQSFELDDTGELRRPLVEHKKERRGGSVATRGGGDEAASDAVRLYLHEISRIPLIDAAEERFLGRRIADGQAAERELAELGDAASNLERRRLKRMIDNGRRARHDLTQANLRLVVSIAKRYTKTTMPLADAIQSGNIGLMKAVEKYDHSRGFKFSTYATWWIKQAISRAVAEESRNIRLPAHAMENVNRAIRAQRDLSQKLQREPSLAEIAALLGEPADRVADWFSLAADTMSLDQPTRDDSDVTFADNLAATNVADPSDSMEIADMREAVRAVLVDLPAREQEVMRMRFGLDGDEGATLEEVGRAFSITRERVRQIEVRTLFRLRHMAGGRVLRDFVEP</sequence>
<dbReference type="InterPro" id="IPR009042">
    <property type="entry name" value="RNA_pol_sigma70_r1_2"/>
</dbReference>
<dbReference type="InterPro" id="IPR000943">
    <property type="entry name" value="RNA_pol_sigma70"/>
</dbReference>
<reference evidence="7" key="1">
    <citation type="submission" date="2020-05" db="EMBL/GenBank/DDBJ databases">
        <authorList>
            <person name="Chiriac C."/>
            <person name="Salcher M."/>
            <person name="Ghai R."/>
            <person name="Kavagutti S V."/>
        </authorList>
    </citation>
    <scope>NUCLEOTIDE SEQUENCE</scope>
</reference>
<dbReference type="Gene3D" id="1.10.220.120">
    <property type="entry name" value="Sigma-70 factor, region 1.1"/>
    <property type="match status" value="1"/>
</dbReference>
<dbReference type="EMBL" id="CAEZTS010000086">
    <property type="protein sequence ID" value="CAB4581242.1"/>
    <property type="molecule type" value="Genomic_DNA"/>
</dbReference>
<keyword evidence="4" id="KW-0804">Transcription</keyword>
<dbReference type="Pfam" id="PF04545">
    <property type="entry name" value="Sigma70_r4"/>
    <property type="match status" value="1"/>
</dbReference>
<dbReference type="InterPro" id="IPR007627">
    <property type="entry name" value="RNA_pol_sigma70_r2"/>
</dbReference>
<name>A0A6J6EX91_9ZZZZ</name>
<dbReference type="CDD" id="cd06171">
    <property type="entry name" value="Sigma70_r4"/>
    <property type="match status" value="1"/>
</dbReference>
<dbReference type="SUPFAM" id="SSF88659">
    <property type="entry name" value="Sigma3 and sigma4 domains of RNA polymerase sigma factors"/>
    <property type="match status" value="2"/>
</dbReference>
<organism evidence="7">
    <name type="scientific">freshwater metagenome</name>
    <dbReference type="NCBI Taxonomy" id="449393"/>
    <lineage>
        <taxon>unclassified sequences</taxon>
        <taxon>metagenomes</taxon>
        <taxon>ecological metagenomes</taxon>
    </lineage>
</organism>
<dbReference type="AlphaFoldDB" id="A0A6J6EX91"/>
<dbReference type="Gene3D" id="1.20.120.1810">
    <property type="match status" value="1"/>
</dbReference>
<dbReference type="SUPFAM" id="SSF88946">
    <property type="entry name" value="Sigma2 domain of RNA polymerase sigma factors"/>
    <property type="match status" value="1"/>
</dbReference>
<dbReference type="NCBIfam" id="TIGR02937">
    <property type="entry name" value="sigma70-ECF"/>
    <property type="match status" value="1"/>
</dbReference>
<dbReference type="PANTHER" id="PTHR30603:SF47">
    <property type="entry name" value="RNA POLYMERASE SIGMA FACTOR SIGD, CHLOROPLASTIC"/>
    <property type="match status" value="1"/>
</dbReference>
<dbReference type="InterPro" id="IPR007630">
    <property type="entry name" value="RNA_pol_sigma70_r4"/>
</dbReference>
<evidence type="ECO:0000256" key="5">
    <source>
        <dbReference type="SAM" id="MobiDB-lite"/>
    </source>
</evidence>
<dbReference type="InterPro" id="IPR007127">
    <property type="entry name" value="RNA_pol_sigma_70_r1_1"/>
</dbReference>
<keyword evidence="3" id="KW-0238">DNA-binding</keyword>
<dbReference type="InterPro" id="IPR014284">
    <property type="entry name" value="RNA_pol_sigma-70_dom"/>
</dbReference>
<dbReference type="Pfam" id="PF04539">
    <property type="entry name" value="Sigma70_r3"/>
    <property type="match status" value="1"/>
</dbReference>
<dbReference type="InterPro" id="IPR050239">
    <property type="entry name" value="Sigma-70_RNA_pol_init_factors"/>
</dbReference>
<dbReference type="PANTHER" id="PTHR30603">
    <property type="entry name" value="RNA POLYMERASE SIGMA FACTOR RPO"/>
    <property type="match status" value="1"/>
</dbReference>
<dbReference type="GO" id="GO:0003677">
    <property type="term" value="F:DNA binding"/>
    <property type="evidence" value="ECO:0007669"/>
    <property type="project" value="UniProtKB-KW"/>
</dbReference>
<evidence type="ECO:0000256" key="3">
    <source>
        <dbReference type="ARBA" id="ARBA00023125"/>
    </source>
</evidence>
<gene>
    <name evidence="7" type="ORF">UFOPK1722_01056</name>
</gene>
<keyword evidence="2" id="KW-0731">Sigma factor</keyword>
<dbReference type="InterPro" id="IPR042189">
    <property type="entry name" value="RNA_pol_sigma_70_r1_1_sf"/>
</dbReference>
<evidence type="ECO:0000256" key="1">
    <source>
        <dbReference type="ARBA" id="ARBA00023015"/>
    </source>
</evidence>